<dbReference type="OrthoDB" id="9814037at2"/>
<dbReference type="EMBL" id="CP012332">
    <property type="protein sequence ID" value="AKU93315.1"/>
    <property type="molecule type" value="Genomic_DNA"/>
</dbReference>
<evidence type="ECO:0000313" key="2">
    <source>
        <dbReference type="EMBL" id="AKU93315.1"/>
    </source>
</evidence>
<dbReference type="RefSeq" id="WP_050727359.1">
    <property type="nucleotide sequence ID" value="NZ_CP012332.1"/>
</dbReference>
<evidence type="ECO:0000313" key="3">
    <source>
        <dbReference type="Proteomes" id="UP000055590"/>
    </source>
</evidence>
<feature type="domain" description="Transcription factor zinc-finger" evidence="1">
    <location>
        <begin position="49"/>
        <end position="86"/>
    </location>
</feature>
<dbReference type="Pfam" id="PF13453">
    <property type="entry name" value="Zn_ribbon_TFIIB"/>
    <property type="match status" value="1"/>
</dbReference>
<keyword evidence="3" id="KW-1185">Reference proteome</keyword>
<dbReference type="AlphaFoldDB" id="A0A0K1PIH2"/>
<protein>
    <recommendedName>
        <fullName evidence="1">Transcription factor zinc-finger domain-containing protein</fullName>
    </recommendedName>
</protein>
<organism evidence="2 3">
    <name type="scientific">Vulgatibacter incomptus</name>
    <dbReference type="NCBI Taxonomy" id="1391653"/>
    <lineage>
        <taxon>Bacteria</taxon>
        <taxon>Pseudomonadati</taxon>
        <taxon>Myxococcota</taxon>
        <taxon>Myxococcia</taxon>
        <taxon>Myxococcales</taxon>
        <taxon>Cystobacterineae</taxon>
        <taxon>Vulgatibacteraceae</taxon>
        <taxon>Vulgatibacter</taxon>
    </lineage>
</organism>
<dbReference type="InterPro" id="IPR027392">
    <property type="entry name" value="TF_Znf"/>
</dbReference>
<accession>A0A0K1PIH2</accession>
<proteinExistence type="predicted"/>
<gene>
    <name evidence="2" type="ORF">AKJ08_3702</name>
</gene>
<dbReference type="Proteomes" id="UP000055590">
    <property type="component" value="Chromosome"/>
</dbReference>
<dbReference type="STRING" id="1391653.AKJ08_3702"/>
<dbReference type="KEGG" id="vin:AKJ08_3702"/>
<reference evidence="2 3" key="1">
    <citation type="submission" date="2015-08" db="EMBL/GenBank/DDBJ databases">
        <authorList>
            <person name="Babu N.S."/>
            <person name="Beckwith C.J."/>
            <person name="Beseler K.G."/>
            <person name="Brison A."/>
            <person name="Carone J.V."/>
            <person name="Caskin T.P."/>
            <person name="Diamond M."/>
            <person name="Durham M.E."/>
            <person name="Foxe J.M."/>
            <person name="Go M."/>
            <person name="Henderson B.A."/>
            <person name="Jones I.B."/>
            <person name="McGettigan J.A."/>
            <person name="Micheletti S.J."/>
            <person name="Nasrallah M.E."/>
            <person name="Ortiz D."/>
            <person name="Piller C.R."/>
            <person name="Privatt S.R."/>
            <person name="Schneider S.L."/>
            <person name="Sharp S."/>
            <person name="Smith T.C."/>
            <person name="Stanton J.D."/>
            <person name="Ullery H.E."/>
            <person name="Wilson R.J."/>
            <person name="Serrano M.G."/>
            <person name="Buck G."/>
            <person name="Lee V."/>
            <person name="Wang Y."/>
            <person name="Carvalho R."/>
            <person name="Voegtly L."/>
            <person name="Shi R."/>
            <person name="Duckworth R."/>
            <person name="Johnson A."/>
            <person name="Loviza R."/>
            <person name="Walstead R."/>
            <person name="Shah Z."/>
            <person name="Kiflezghi M."/>
            <person name="Wade K."/>
            <person name="Ball S.L."/>
            <person name="Bradley K.W."/>
            <person name="Asai D.J."/>
            <person name="Bowman C.A."/>
            <person name="Russell D.A."/>
            <person name="Pope W.H."/>
            <person name="Jacobs-Sera D."/>
            <person name="Hendrix R.W."/>
            <person name="Hatfull G.F."/>
        </authorList>
    </citation>
    <scope>NUCLEOTIDE SEQUENCE [LARGE SCALE GENOMIC DNA]</scope>
    <source>
        <strain evidence="2 3">DSM 27710</strain>
    </source>
</reference>
<sequence length="106" mass="12391">MSDMPKPSSNEDEYFARENTEKLRMRAMERDRALQEEQKEELKKLHWMHCPKCGMELQTVKFRDIEIDRCFSCGATVFDAGELEKLGITEERAGSIMKSILNIFRG</sequence>
<evidence type="ECO:0000259" key="1">
    <source>
        <dbReference type="Pfam" id="PF13453"/>
    </source>
</evidence>
<name>A0A0K1PIH2_9BACT</name>